<dbReference type="AlphaFoldDB" id="A0A8H3EIV3"/>
<proteinExistence type="predicted"/>
<gene>
    <name evidence="1" type="ORF">ALECFALPRED_001945</name>
</gene>
<dbReference type="EMBL" id="CAJPDR010000015">
    <property type="protein sequence ID" value="CAF9906029.1"/>
    <property type="molecule type" value="Genomic_DNA"/>
</dbReference>
<dbReference type="Proteomes" id="UP000664203">
    <property type="component" value="Unassembled WGS sequence"/>
</dbReference>
<accession>A0A8H3EIV3</accession>
<evidence type="ECO:0000313" key="2">
    <source>
        <dbReference type="Proteomes" id="UP000664203"/>
    </source>
</evidence>
<keyword evidence="2" id="KW-1185">Reference proteome</keyword>
<protein>
    <submittedName>
        <fullName evidence="1">Uncharacterized protein</fullName>
    </submittedName>
</protein>
<sequence length="240" mass="28252">MRDRKPDTTEIDDWTDLLRLLVLPTNEYSAVQREILDAIKLLRHKAIQVEIIEIDELWYSIKFPELLEDWDRAFEVQQIFRYVLGDPYMELDTRKAADQLLFGPQMPPATLLQAHTWLQHSLEEFCFRFTQCVNPAALKSRHWDGPEQCGLQQSWEHYSCRMLSYDTSLDPGMCSNKENQLFCHWELRKEVFLQARNLRGAASHRDHLSEPFLRKHALNGILLAIMVLDREQAIEIEATI</sequence>
<name>A0A8H3EIV3_9LECA</name>
<organism evidence="1 2">
    <name type="scientific">Alectoria fallacina</name>
    <dbReference type="NCBI Taxonomy" id="1903189"/>
    <lineage>
        <taxon>Eukaryota</taxon>
        <taxon>Fungi</taxon>
        <taxon>Dikarya</taxon>
        <taxon>Ascomycota</taxon>
        <taxon>Pezizomycotina</taxon>
        <taxon>Lecanoromycetes</taxon>
        <taxon>OSLEUM clade</taxon>
        <taxon>Lecanoromycetidae</taxon>
        <taxon>Lecanorales</taxon>
        <taxon>Lecanorineae</taxon>
        <taxon>Parmeliaceae</taxon>
        <taxon>Alectoria</taxon>
    </lineage>
</organism>
<comment type="caution">
    <text evidence="1">The sequence shown here is derived from an EMBL/GenBank/DDBJ whole genome shotgun (WGS) entry which is preliminary data.</text>
</comment>
<evidence type="ECO:0000313" key="1">
    <source>
        <dbReference type="EMBL" id="CAF9906029.1"/>
    </source>
</evidence>
<reference evidence="1" key="1">
    <citation type="submission" date="2021-03" db="EMBL/GenBank/DDBJ databases">
        <authorList>
            <person name="Tagirdzhanova G."/>
        </authorList>
    </citation>
    <scope>NUCLEOTIDE SEQUENCE</scope>
</reference>